<dbReference type="EMBL" id="MF805809">
    <property type="protein sequence ID" value="ATI15910.1"/>
    <property type="molecule type" value="Genomic_DNA"/>
</dbReference>
<reference evidence="1 2" key="1">
    <citation type="submission" date="2017-09" db="EMBL/GenBank/DDBJ databases">
        <title>Phage vB_EcoM_PHB05 against multidrug-resistant shiga toxin-producing Escherichia.</title>
        <authorList>
            <person name="Chen Y."/>
            <person name="Song J."/>
            <person name="Wu B."/>
        </authorList>
    </citation>
    <scope>NUCLEOTIDE SEQUENCE [LARGE SCALE GENOMIC DNA]</scope>
    <source>
        <strain evidence="1">Wastewater</strain>
    </source>
</reference>
<name>A0A291LAC5_9CAUD</name>
<accession>A0A291LAC5</accession>
<proteinExistence type="predicted"/>
<dbReference type="GeneID" id="62611880"/>
<sequence>MLKFNIKDDKSDEPKCFGELDAGDTFVYYVAYQESGLDTFRNLVFIKVNTNQAMCLNGSQRGQLNCILYDTEVVEVDLEVTNITLRKEK</sequence>
<evidence type="ECO:0000313" key="2">
    <source>
        <dbReference type="Proteomes" id="UP000230824"/>
    </source>
</evidence>
<dbReference type="Proteomes" id="UP000230824">
    <property type="component" value="Segment"/>
</dbReference>
<protein>
    <submittedName>
        <fullName evidence="1">Uncharacterized protein</fullName>
    </submittedName>
</protein>
<keyword evidence="2" id="KW-1185">Reference proteome</keyword>
<organism evidence="1 2">
    <name type="scientific">Escherichia phage vB_EcoM_PHB05</name>
    <dbReference type="NCBI Taxonomy" id="2041347"/>
    <lineage>
        <taxon>Viruses</taxon>
        <taxon>Duplodnaviria</taxon>
        <taxon>Heunggongvirae</taxon>
        <taxon>Uroviricota</taxon>
        <taxon>Caudoviricetes</taxon>
        <taxon>Stephanstirmvirinae</taxon>
        <taxon>Justusliebigvirus</taxon>
        <taxon>Justusliebigvirus PHB05</taxon>
    </lineage>
</organism>
<dbReference type="KEGG" id="vg:62611880"/>
<dbReference type="RefSeq" id="YP_009984536.1">
    <property type="nucleotide sequence ID" value="NC_052652.1"/>
</dbReference>
<evidence type="ECO:0000313" key="1">
    <source>
        <dbReference type="EMBL" id="ATI15910.1"/>
    </source>
</evidence>